<keyword evidence="2" id="KW-1185">Reference proteome</keyword>
<dbReference type="Proteomes" id="UP000649955">
    <property type="component" value="Unassembled WGS sequence"/>
</dbReference>
<dbReference type="InterPro" id="IPR031022">
    <property type="entry name" value="Endura_MppR"/>
</dbReference>
<evidence type="ECO:0000313" key="2">
    <source>
        <dbReference type="Proteomes" id="UP000649955"/>
    </source>
</evidence>
<organism evidence="1 2">
    <name type="scientific">Amycolatopsis bullii</name>
    <dbReference type="NCBI Taxonomy" id="941987"/>
    <lineage>
        <taxon>Bacteria</taxon>
        <taxon>Bacillati</taxon>
        <taxon>Actinomycetota</taxon>
        <taxon>Actinomycetes</taxon>
        <taxon>Pseudonocardiales</taxon>
        <taxon>Pseudonocardiaceae</taxon>
        <taxon>Amycolatopsis</taxon>
    </lineage>
</organism>
<dbReference type="SUPFAM" id="SSF160104">
    <property type="entry name" value="Acetoacetate decarboxylase-like"/>
    <property type="match status" value="1"/>
</dbReference>
<evidence type="ECO:0000313" key="1">
    <source>
        <dbReference type="EMBL" id="GHF94751.1"/>
    </source>
</evidence>
<sequence length="273" mass="29534">MRSVLFGANAPMSTLAGPAGYSLPLSPSGAAAMITPPPWHFAGDVIMVDYRVDPDVARRFLPPELDLGDDPGAAAAVFADWQWCSDSGAELAEPARCQFTEFLILLACEYRGRPLARCPYAWVDSAVPMVRGWVQGMPKQFGEIHQTRPRTVGRAGPRPGGPGRYDGTLSVHGKRVAEATVRPDRRAGEPPALHAVPLVHTRFFPGWVESEEPVRQLVTSRVTDVEFGEIRTGPAELSLFDTVDADFPGLVPKETGAGYVFSYAETLCGGQEL</sequence>
<dbReference type="InterPro" id="IPR023375">
    <property type="entry name" value="ADC_dom_sf"/>
</dbReference>
<gene>
    <name evidence="1" type="ORF">GCM10017567_06550</name>
</gene>
<name>A0ABQ3K0B4_9PSEU</name>
<dbReference type="InterPro" id="IPR010451">
    <property type="entry name" value="Acetoacetate_decarboxylase"/>
</dbReference>
<reference evidence="2" key="1">
    <citation type="journal article" date="2019" name="Int. J. Syst. Evol. Microbiol.">
        <title>The Global Catalogue of Microorganisms (GCM) 10K type strain sequencing project: providing services to taxonomists for standard genome sequencing and annotation.</title>
        <authorList>
            <consortium name="The Broad Institute Genomics Platform"/>
            <consortium name="The Broad Institute Genome Sequencing Center for Infectious Disease"/>
            <person name="Wu L."/>
            <person name="Ma J."/>
        </authorList>
    </citation>
    <scope>NUCLEOTIDE SEQUENCE [LARGE SCALE GENOMIC DNA]</scope>
    <source>
        <strain evidence="2">CGMCC 4.7680</strain>
    </source>
</reference>
<protein>
    <submittedName>
        <fullName evidence="1">Acetoacetate decarboxylase</fullName>
    </submittedName>
</protein>
<dbReference type="Gene3D" id="2.40.400.10">
    <property type="entry name" value="Acetoacetate decarboxylase-like"/>
    <property type="match status" value="1"/>
</dbReference>
<accession>A0ABQ3K0B4</accession>
<proteinExistence type="predicted"/>
<dbReference type="NCBIfam" id="TIGR04460">
    <property type="entry name" value="endura_MppR"/>
    <property type="match status" value="1"/>
</dbReference>
<dbReference type="Pfam" id="PF06314">
    <property type="entry name" value="ADC"/>
    <property type="match status" value="1"/>
</dbReference>
<comment type="caution">
    <text evidence="1">The sequence shown here is derived from an EMBL/GenBank/DDBJ whole genome shotgun (WGS) entry which is preliminary data.</text>
</comment>
<dbReference type="EMBL" id="BNAW01000002">
    <property type="protein sequence ID" value="GHF94751.1"/>
    <property type="molecule type" value="Genomic_DNA"/>
</dbReference>